<name>A0ABP1F1B7_9FLAO</name>
<evidence type="ECO:0000313" key="1">
    <source>
        <dbReference type="EMBL" id="CAL2102317.1"/>
    </source>
</evidence>
<reference evidence="1 2" key="1">
    <citation type="submission" date="2024-05" db="EMBL/GenBank/DDBJ databases">
        <authorList>
            <person name="Duchaud E."/>
        </authorList>
    </citation>
    <scope>NUCLEOTIDE SEQUENCE [LARGE SCALE GENOMIC DNA]</scope>
    <source>
        <strain evidence="1">Ena-SAMPLE-TAB-13-05-2024-13:56:06:370-140308</strain>
    </source>
</reference>
<keyword evidence="2" id="KW-1185">Reference proteome</keyword>
<evidence type="ECO:0000313" key="2">
    <source>
        <dbReference type="Proteomes" id="UP001497527"/>
    </source>
</evidence>
<comment type="caution">
    <text evidence="1">The sequence shown here is derived from an EMBL/GenBank/DDBJ whole genome shotgun (WGS) entry which is preliminary data.</text>
</comment>
<gene>
    <name evidence="1" type="ORF">T190423A01A_20068</name>
</gene>
<dbReference type="EMBL" id="CAXJIO010000011">
    <property type="protein sequence ID" value="CAL2102317.1"/>
    <property type="molecule type" value="Genomic_DNA"/>
</dbReference>
<dbReference type="RefSeq" id="WP_348715487.1">
    <property type="nucleotide sequence ID" value="NZ_CAXJIO010000011.1"/>
</dbReference>
<sequence length="868" mass="98548">MHAHIYGKKHFKHKTNFKDLVVFSDVTQNKIATELPSETLYFEIEKGYDDADKWFIHLNSTLSGEYGDFYTQENPTPVGEIKKLQYDTDNDISALNGFLIDGALPYYKINERFYVKIENAALLDEVFVGKQSKSNQKSIEYDAFTTVFISEDGAQLLQAYEAIQQVNAHEVVIFIERNSGTNAFGTVFRIKKGANVKALIETNRTRIAEIARAYGVDVLANELSTMIAEELKKQKESKFYFMLPSGGGRIIRWTANATLGTVSEIFKEVSSGIEGFKLGDDYWKTEVDGKENPKYNPLLPKLNFNKSFSSEELANKIYKERIVPLEIPIVSFAKELNEHWLFKKIVPFKSERILKLFQNIPSILKEFFDGVKNNLQNSYNFVNGLLVGLLNSIIDFFKSIFDILAILVDVLNGIIQSTKFFEKPGYYFSMLVEGFENLIDLVLNTFTLKNLKAWVQFLIYLPIATAQVLVGLYTKASNTSVTIDPGALGYYTGFLVGFIASEVVQFIATGGTANIAKATRAVLKSYKELAKVVVEKTVQTTELTVEIVLAMYRKLDEFVKNIPKHLDDLKTWVKEFVAGLQAKALVIDSVTYTLVDPLSIFANSLFKLFKANAWKKLNNIGVSMLKNEEGLYTFYYNDKKLEEGLTQDQAEEFLRELFVKSKDKSDETVKRYLDEILNIVGGAVDIFSKGKIIAKFTKGKELKLLGRKFRRIYGSSTIELKPNATVAITGLLKDVMRIKELGEKVPGLWKQGINIGGTDLLSSPIWFKIKETYKGIEKSDPKLYWKNVTDDFWDQVNKPWLDEVISRGDDVRFVTNPNLETAKYVYLKELDKYAVGVDGKKVKTIFGREVDYLKENGYQIIGEIASKK</sequence>
<proteinExistence type="predicted"/>
<organism evidence="1 2">
    <name type="scientific">Tenacibaculum polynesiense</name>
    <dbReference type="NCBI Taxonomy" id="3137857"/>
    <lineage>
        <taxon>Bacteria</taxon>
        <taxon>Pseudomonadati</taxon>
        <taxon>Bacteroidota</taxon>
        <taxon>Flavobacteriia</taxon>
        <taxon>Flavobacteriales</taxon>
        <taxon>Flavobacteriaceae</taxon>
        <taxon>Tenacibaculum</taxon>
    </lineage>
</organism>
<dbReference type="Proteomes" id="UP001497527">
    <property type="component" value="Unassembled WGS sequence"/>
</dbReference>
<protein>
    <submittedName>
        <fullName evidence="1">Uncharacterized protein</fullName>
    </submittedName>
</protein>
<accession>A0ABP1F1B7</accession>